<sequence>MKIILVLFAFICFNFSPAQVTLSDDGLHFVVGAAISSGTYAYVYSKTKNKKKAFWYSFGLSSLAGFSKEFYDGNIISGKFDTSELVSTALGGLTASYTFNIFTGKRKKRKKKKEELLASFN</sequence>
<dbReference type="Proteomes" id="UP001589832">
    <property type="component" value="Unassembled WGS sequence"/>
</dbReference>
<evidence type="ECO:0008006" key="5">
    <source>
        <dbReference type="Google" id="ProtNLM"/>
    </source>
</evidence>
<keyword evidence="1" id="KW-0472">Membrane</keyword>
<reference evidence="3 4" key="1">
    <citation type="submission" date="2024-09" db="EMBL/GenBank/DDBJ databases">
        <authorList>
            <person name="Sun Q."/>
            <person name="Mori K."/>
        </authorList>
    </citation>
    <scope>NUCLEOTIDE SEQUENCE [LARGE SCALE GENOMIC DNA]</scope>
    <source>
        <strain evidence="3 4">NCAIM B.02481</strain>
    </source>
</reference>
<gene>
    <name evidence="3" type="ORF">ACFFGA_07635</name>
</gene>
<feature type="transmembrane region" description="Helical" evidence="1">
    <location>
        <begin position="53"/>
        <end position="71"/>
    </location>
</feature>
<evidence type="ECO:0000256" key="2">
    <source>
        <dbReference type="SAM" id="SignalP"/>
    </source>
</evidence>
<dbReference type="RefSeq" id="WP_386062000.1">
    <property type="nucleotide sequence ID" value="NZ_JBHLTQ010000003.1"/>
</dbReference>
<keyword evidence="1" id="KW-1133">Transmembrane helix</keyword>
<evidence type="ECO:0000313" key="4">
    <source>
        <dbReference type="Proteomes" id="UP001589832"/>
    </source>
</evidence>
<feature type="signal peptide" evidence="2">
    <location>
        <begin position="1"/>
        <end position="18"/>
    </location>
</feature>
<protein>
    <recommendedName>
        <fullName evidence="5">Lipoprotein</fullName>
    </recommendedName>
</protein>
<name>A0ABV6Q816_9FLAO</name>
<keyword evidence="2" id="KW-0732">Signal</keyword>
<proteinExistence type="predicted"/>
<organism evidence="3 4">
    <name type="scientific">Winogradskyella pulchriflava</name>
    <dbReference type="NCBI Taxonomy" id="1110688"/>
    <lineage>
        <taxon>Bacteria</taxon>
        <taxon>Pseudomonadati</taxon>
        <taxon>Bacteroidota</taxon>
        <taxon>Flavobacteriia</taxon>
        <taxon>Flavobacteriales</taxon>
        <taxon>Flavobacteriaceae</taxon>
        <taxon>Winogradskyella</taxon>
    </lineage>
</organism>
<accession>A0ABV6Q816</accession>
<evidence type="ECO:0000256" key="1">
    <source>
        <dbReference type="SAM" id="Phobius"/>
    </source>
</evidence>
<feature type="transmembrane region" description="Helical" evidence="1">
    <location>
        <begin position="83"/>
        <end position="103"/>
    </location>
</feature>
<evidence type="ECO:0000313" key="3">
    <source>
        <dbReference type="EMBL" id="MFC0604420.1"/>
    </source>
</evidence>
<keyword evidence="1" id="KW-0812">Transmembrane</keyword>
<feature type="chain" id="PRO_5045219053" description="Lipoprotein" evidence="2">
    <location>
        <begin position="19"/>
        <end position="121"/>
    </location>
</feature>
<feature type="transmembrane region" description="Helical" evidence="1">
    <location>
        <begin position="28"/>
        <end position="44"/>
    </location>
</feature>
<comment type="caution">
    <text evidence="3">The sequence shown here is derived from an EMBL/GenBank/DDBJ whole genome shotgun (WGS) entry which is preliminary data.</text>
</comment>
<keyword evidence="4" id="KW-1185">Reference proteome</keyword>
<dbReference type="EMBL" id="JBHLTQ010000003">
    <property type="protein sequence ID" value="MFC0604420.1"/>
    <property type="molecule type" value="Genomic_DNA"/>
</dbReference>